<proteinExistence type="predicted"/>
<sequence>MAAIDPQHPVEHDEVDRIVQAWQRVAPQLPVEPLHVLSRISRFARHLDRARKEAFSRHHLEVWEFDVMSALRRAGAPYELSPGILVQQTLSTSGTMTNRIDRLERRGLVERHRDPSDRRGVKVRLTATGCEVVDSALHDLLEREHDLLAHLPQAERTHLADSLRLLLAPLEPDADHRRSDKRHPD</sequence>
<dbReference type="PROSITE" id="PS50995">
    <property type="entry name" value="HTH_MARR_2"/>
    <property type="match status" value="1"/>
</dbReference>
<keyword evidence="2" id="KW-0238">DNA-binding</keyword>
<dbReference type="InterPro" id="IPR036390">
    <property type="entry name" value="WH_DNA-bd_sf"/>
</dbReference>
<dbReference type="PROSITE" id="PS01117">
    <property type="entry name" value="HTH_MARR_1"/>
    <property type="match status" value="1"/>
</dbReference>
<keyword evidence="3" id="KW-0804">Transcription</keyword>
<dbReference type="Proteomes" id="UP000008366">
    <property type="component" value="Unassembled WGS sequence"/>
</dbReference>
<protein>
    <submittedName>
        <fullName evidence="5">Putative MarR family transcriptional regulator</fullName>
    </submittedName>
</protein>
<organism evidence="5 6">
    <name type="scientific">Kineosphaera limosa NBRC 100340</name>
    <dbReference type="NCBI Taxonomy" id="1184609"/>
    <lineage>
        <taxon>Bacteria</taxon>
        <taxon>Bacillati</taxon>
        <taxon>Actinomycetota</taxon>
        <taxon>Actinomycetes</taxon>
        <taxon>Micrococcales</taxon>
        <taxon>Dermatophilaceae</taxon>
        <taxon>Kineosphaera</taxon>
    </lineage>
</organism>
<evidence type="ECO:0000259" key="4">
    <source>
        <dbReference type="PROSITE" id="PS50995"/>
    </source>
</evidence>
<dbReference type="Gene3D" id="1.10.10.10">
    <property type="entry name" value="Winged helix-like DNA-binding domain superfamily/Winged helix DNA-binding domain"/>
    <property type="match status" value="1"/>
</dbReference>
<reference evidence="5 6" key="1">
    <citation type="submission" date="2012-08" db="EMBL/GenBank/DDBJ databases">
        <title>Whole genome shotgun sequence of Kineosphaera limosa NBRC 100340.</title>
        <authorList>
            <person name="Yoshida I."/>
            <person name="Isaki S."/>
            <person name="Hosoyama A."/>
            <person name="Tsuchikane K."/>
            <person name="Katsumata H."/>
            <person name="Ando Y."/>
            <person name="Ohji S."/>
            <person name="Hamada M."/>
            <person name="Tamura T."/>
            <person name="Yamazoe A."/>
            <person name="Yamazaki S."/>
            <person name="Fujita N."/>
        </authorList>
    </citation>
    <scope>NUCLEOTIDE SEQUENCE [LARGE SCALE GENOMIC DNA]</scope>
    <source>
        <strain evidence="5 6">NBRC 100340</strain>
    </source>
</reference>
<dbReference type="SMART" id="SM00347">
    <property type="entry name" value="HTH_MARR"/>
    <property type="match status" value="1"/>
</dbReference>
<dbReference type="SUPFAM" id="SSF46785">
    <property type="entry name" value="Winged helix' DNA-binding domain"/>
    <property type="match status" value="1"/>
</dbReference>
<evidence type="ECO:0000256" key="3">
    <source>
        <dbReference type="ARBA" id="ARBA00023163"/>
    </source>
</evidence>
<dbReference type="PANTHER" id="PTHR42756:SF1">
    <property type="entry name" value="TRANSCRIPTIONAL REPRESSOR OF EMRAB OPERON"/>
    <property type="match status" value="1"/>
</dbReference>
<name>K6WT49_9MICO</name>
<dbReference type="eggNOG" id="COG1846">
    <property type="taxonomic scope" value="Bacteria"/>
</dbReference>
<keyword evidence="6" id="KW-1185">Reference proteome</keyword>
<dbReference type="PANTHER" id="PTHR42756">
    <property type="entry name" value="TRANSCRIPTIONAL REGULATOR, MARR"/>
    <property type="match status" value="1"/>
</dbReference>
<dbReference type="OrthoDB" id="3237509at2"/>
<dbReference type="AlphaFoldDB" id="K6WT49"/>
<evidence type="ECO:0000313" key="5">
    <source>
        <dbReference type="EMBL" id="GAB95267.1"/>
    </source>
</evidence>
<dbReference type="GO" id="GO:0003677">
    <property type="term" value="F:DNA binding"/>
    <property type="evidence" value="ECO:0007669"/>
    <property type="project" value="UniProtKB-KW"/>
</dbReference>
<dbReference type="RefSeq" id="WP_006591799.1">
    <property type="nucleotide sequence ID" value="NZ_BAHD01000018.1"/>
</dbReference>
<dbReference type="Pfam" id="PF12802">
    <property type="entry name" value="MarR_2"/>
    <property type="match status" value="1"/>
</dbReference>
<dbReference type="GO" id="GO:0003700">
    <property type="term" value="F:DNA-binding transcription factor activity"/>
    <property type="evidence" value="ECO:0007669"/>
    <property type="project" value="InterPro"/>
</dbReference>
<dbReference type="PRINTS" id="PR00598">
    <property type="entry name" value="HTHMARR"/>
</dbReference>
<feature type="domain" description="HTH marR-type" evidence="4">
    <location>
        <begin position="33"/>
        <end position="168"/>
    </location>
</feature>
<dbReference type="STRING" id="1184609.KILIM_018_00140"/>
<dbReference type="InterPro" id="IPR036388">
    <property type="entry name" value="WH-like_DNA-bd_sf"/>
</dbReference>
<evidence type="ECO:0000256" key="2">
    <source>
        <dbReference type="ARBA" id="ARBA00023125"/>
    </source>
</evidence>
<dbReference type="InterPro" id="IPR000835">
    <property type="entry name" value="HTH_MarR-typ"/>
</dbReference>
<dbReference type="InterPro" id="IPR023187">
    <property type="entry name" value="Tscrpt_reg_MarR-type_CS"/>
</dbReference>
<evidence type="ECO:0000313" key="6">
    <source>
        <dbReference type="Proteomes" id="UP000008366"/>
    </source>
</evidence>
<gene>
    <name evidence="5" type="ORF">KILIM_018_00140</name>
</gene>
<accession>K6WT49</accession>
<comment type="caution">
    <text evidence="5">The sequence shown here is derived from an EMBL/GenBank/DDBJ whole genome shotgun (WGS) entry which is preliminary data.</text>
</comment>
<keyword evidence="1" id="KW-0805">Transcription regulation</keyword>
<evidence type="ECO:0000256" key="1">
    <source>
        <dbReference type="ARBA" id="ARBA00023015"/>
    </source>
</evidence>
<dbReference type="EMBL" id="BAHD01000018">
    <property type="protein sequence ID" value="GAB95267.1"/>
    <property type="molecule type" value="Genomic_DNA"/>
</dbReference>